<dbReference type="KEGG" id="aal:EP13_03980"/>
<feature type="chain" id="PRO_5001707905" evidence="1">
    <location>
        <begin position="21"/>
        <end position="158"/>
    </location>
</feature>
<reference evidence="2 3" key="1">
    <citation type="submission" date="2014-06" db="EMBL/GenBank/DDBJ databases">
        <title>Genomes of Alteromonas australica, a world apart.</title>
        <authorList>
            <person name="Gonzaga A."/>
            <person name="Lopez-Perez M."/>
            <person name="Rodriguez-Valera F."/>
        </authorList>
    </citation>
    <scope>NUCLEOTIDE SEQUENCE [LARGE SCALE GENOMIC DNA]</scope>
    <source>
        <strain evidence="2 3">H 17</strain>
    </source>
</reference>
<evidence type="ECO:0000313" key="3">
    <source>
        <dbReference type="Proteomes" id="UP000056090"/>
    </source>
</evidence>
<dbReference type="Gene3D" id="3.40.30.10">
    <property type="entry name" value="Glutaredoxin"/>
    <property type="match status" value="1"/>
</dbReference>
<keyword evidence="1" id="KW-0732">Signal</keyword>
<organism evidence="2 3">
    <name type="scientific">Alteromonas australica</name>
    <dbReference type="NCBI Taxonomy" id="589873"/>
    <lineage>
        <taxon>Bacteria</taxon>
        <taxon>Pseudomonadati</taxon>
        <taxon>Pseudomonadota</taxon>
        <taxon>Gammaproteobacteria</taxon>
        <taxon>Alteromonadales</taxon>
        <taxon>Alteromonadaceae</taxon>
        <taxon>Alteromonas/Salinimonas group</taxon>
        <taxon>Alteromonas</taxon>
    </lineage>
</organism>
<name>A0A075NWS7_9ALTE</name>
<dbReference type="EMBL" id="CP008849">
    <property type="protein sequence ID" value="AIF97923.1"/>
    <property type="molecule type" value="Genomic_DNA"/>
</dbReference>
<keyword evidence="3" id="KW-1185">Reference proteome</keyword>
<dbReference type="eggNOG" id="COG0526">
    <property type="taxonomic scope" value="Bacteria"/>
</dbReference>
<dbReference type="Proteomes" id="UP000056090">
    <property type="component" value="Chromosome"/>
</dbReference>
<dbReference type="InterPro" id="IPR036249">
    <property type="entry name" value="Thioredoxin-like_sf"/>
</dbReference>
<dbReference type="CDD" id="cd02947">
    <property type="entry name" value="TRX_family"/>
    <property type="match status" value="1"/>
</dbReference>
<accession>A0A075NWS7</accession>
<evidence type="ECO:0000256" key="1">
    <source>
        <dbReference type="SAM" id="SignalP"/>
    </source>
</evidence>
<gene>
    <name evidence="2" type="ORF">EP13_03980</name>
</gene>
<feature type="signal peptide" evidence="1">
    <location>
        <begin position="1"/>
        <end position="20"/>
    </location>
</feature>
<proteinExistence type="predicted"/>
<protein>
    <submittedName>
        <fullName evidence="2">Thioredoxin</fullName>
    </submittedName>
</protein>
<dbReference type="SUPFAM" id="SSF52833">
    <property type="entry name" value="Thioredoxin-like"/>
    <property type="match status" value="1"/>
</dbReference>
<dbReference type="AlphaFoldDB" id="A0A075NWS7"/>
<evidence type="ECO:0000313" key="2">
    <source>
        <dbReference type="EMBL" id="AIF97923.1"/>
    </source>
</evidence>
<sequence length="158" mass="17427">MRNVSVILIMMTMLCTSAVASQKGDLLGEVSSEALLAEFPAFMSEYSTYEPSEEELNAVAALEGNQLVILFGTWCHDSEREVPRLLKTLDVSGLDTPDFTLIAVDRTKRDPEGMAKKHSLKYTPTFVLLRDGDEIGRVVERADAGLTQDLKAFVEVAQ</sequence>